<sequence length="470" mass="54124">MVCEDFGIDVNMVNIELSYLPSDLVIGIDSAPVFITNDRQLKNFLTYVKNKASTRLCVCIRSKAETSNIKVDLNLNEEATESSNRQEESMSFEVSEEDVEVDESDDDYNREKDMINGKSVRFFLVDVVKKGQHFTTKNALKATMEICAKKHNFDYKVGKSDKTVWYVRCTDDDCGWRVRAEGLTVRTASSKTVGSLIMHKYESVKEEPKPNDIIQFMRNDHGVEISYSLAWDAQADVSKWPRCQFPGYRYDVRTTNPAESINSALRSPREFPVIPLLDSIREMMTRWYDVRTTNPAESINSALRSPREFPVIPLLDSIREMMTRWFFKRRTLSFKHTQPLTIAVEKKINRMIEKGKKFQVSPISDDRFLVQGDTFECLVDMVRHTCSCGKFDLMKIPCRHAIKAAFSVGKKAHTLTDDMYTTASWRSVYEETINPITVPEDSWIVPSHVKQAKVLPPESRRGAGRRKKRR</sequence>
<dbReference type="EMBL" id="QGKW02001660">
    <property type="protein sequence ID" value="KAF2582647.1"/>
    <property type="molecule type" value="Genomic_DNA"/>
</dbReference>
<evidence type="ECO:0000256" key="3">
    <source>
        <dbReference type="ARBA" id="ARBA00022833"/>
    </source>
</evidence>
<evidence type="ECO:0000256" key="4">
    <source>
        <dbReference type="PROSITE-ProRule" id="PRU00325"/>
    </source>
</evidence>
<dbReference type="AlphaFoldDB" id="A0A8S9JMK8"/>
<evidence type="ECO:0000313" key="7">
    <source>
        <dbReference type="Proteomes" id="UP000712281"/>
    </source>
</evidence>
<evidence type="ECO:0000256" key="1">
    <source>
        <dbReference type="ARBA" id="ARBA00022723"/>
    </source>
</evidence>
<comment type="caution">
    <text evidence="6">The sequence shown here is derived from an EMBL/GenBank/DDBJ whole genome shotgun (WGS) entry which is preliminary data.</text>
</comment>
<dbReference type="SMART" id="SM00575">
    <property type="entry name" value="ZnF_PMZ"/>
    <property type="match status" value="1"/>
</dbReference>
<reference evidence="6" key="1">
    <citation type="submission" date="2019-12" db="EMBL/GenBank/DDBJ databases">
        <title>Genome sequencing and annotation of Brassica cretica.</title>
        <authorList>
            <person name="Studholme D.J."/>
            <person name="Sarris P.F."/>
        </authorList>
    </citation>
    <scope>NUCLEOTIDE SEQUENCE</scope>
    <source>
        <strain evidence="6">PFS-001/15</strain>
        <tissue evidence="6">Leaf</tissue>
    </source>
</reference>
<gene>
    <name evidence="6" type="ORF">F2Q68_00005748</name>
</gene>
<feature type="domain" description="SWIM-type" evidence="5">
    <location>
        <begin position="375"/>
        <end position="409"/>
    </location>
</feature>
<dbReference type="InterPro" id="IPR006564">
    <property type="entry name" value="Znf_PMZ"/>
</dbReference>
<proteinExistence type="predicted"/>
<keyword evidence="1" id="KW-0479">Metal-binding</keyword>
<dbReference type="InterPro" id="IPR007527">
    <property type="entry name" value="Znf_SWIM"/>
</dbReference>
<dbReference type="Pfam" id="PF03108">
    <property type="entry name" value="DBD_Tnp_Mut"/>
    <property type="match status" value="1"/>
</dbReference>
<dbReference type="GO" id="GO:0008270">
    <property type="term" value="F:zinc ion binding"/>
    <property type="evidence" value="ECO:0007669"/>
    <property type="project" value="UniProtKB-KW"/>
</dbReference>
<dbReference type="Pfam" id="PF04434">
    <property type="entry name" value="SWIM"/>
    <property type="match status" value="1"/>
</dbReference>
<keyword evidence="3" id="KW-0862">Zinc</keyword>
<accession>A0A8S9JMK8</accession>
<dbReference type="InterPro" id="IPR004332">
    <property type="entry name" value="Transposase_MuDR"/>
</dbReference>
<evidence type="ECO:0000313" key="6">
    <source>
        <dbReference type="EMBL" id="KAF2582647.1"/>
    </source>
</evidence>
<evidence type="ECO:0000256" key="2">
    <source>
        <dbReference type="ARBA" id="ARBA00022771"/>
    </source>
</evidence>
<dbReference type="PROSITE" id="PS50966">
    <property type="entry name" value="ZF_SWIM"/>
    <property type="match status" value="1"/>
</dbReference>
<protein>
    <recommendedName>
        <fullName evidence="5">SWIM-type domain-containing protein</fullName>
    </recommendedName>
</protein>
<dbReference type="Proteomes" id="UP000712281">
    <property type="component" value="Unassembled WGS sequence"/>
</dbReference>
<name>A0A8S9JMK8_BRACR</name>
<dbReference type="PANTHER" id="PTHR31973">
    <property type="entry name" value="POLYPROTEIN, PUTATIVE-RELATED"/>
    <property type="match status" value="1"/>
</dbReference>
<dbReference type="PANTHER" id="PTHR31973:SF129">
    <property type="entry name" value="SWIM-TYPE DOMAIN-CONTAINING PROTEIN"/>
    <property type="match status" value="1"/>
</dbReference>
<organism evidence="6 7">
    <name type="scientific">Brassica cretica</name>
    <name type="common">Mustard</name>
    <dbReference type="NCBI Taxonomy" id="69181"/>
    <lineage>
        <taxon>Eukaryota</taxon>
        <taxon>Viridiplantae</taxon>
        <taxon>Streptophyta</taxon>
        <taxon>Embryophyta</taxon>
        <taxon>Tracheophyta</taxon>
        <taxon>Spermatophyta</taxon>
        <taxon>Magnoliopsida</taxon>
        <taxon>eudicotyledons</taxon>
        <taxon>Gunneridae</taxon>
        <taxon>Pentapetalae</taxon>
        <taxon>rosids</taxon>
        <taxon>malvids</taxon>
        <taxon>Brassicales</taxon>
        <taxon>Brassicaceae</taxon>
        <taxon>Brassiceae</taxon>
        <taxon>Brassica</taxon>
    </lineage>
</organism>
<evidence type="ECO:0000259" key="5">
    <source>
        <dbReference type="PROSITE" id="PS50966"/>
    </source>
</evidence>
<keyword evidence="2 4" id="KW-0863">Zinc-finger</keyword>